<protein>
    <submittedName>
        <fullName evidence="1">Uncharacterized protein</fullName>
    </submittedName>
</protein>
<accession>A0AA41SAW8</accession>
<reference evidence="1" key="1">
    <citation type="submission" date="2022-03" db="EMBL/GenBank/DDBJ databases">
        <title>A functionally conserved STORR gene fusion in Papaver species that diverged 16.8 million years ago.</title>
        <authorList>
            <person name="Catania T."/>
        </authorList>
    </citation>
    <scope>NUCLEOTIDE SEQUENCE</scope>
    <source>
        <strain evidence="1">S-191538</strain>
    </source>
</reference>
<dbReference type="SUPFAM" id="SSF56235">
    <property type="entry name" value="N-terminal nucleophile aminohydrolases (Ntn hydrolases)"/>
    <property type="match status" value="1"/>
</dbReference>
<dbReference type="Pfam" id="PF00227">
    <property type="entry name" value="Proteasome"/>
    <property type="match status" value="1"/>
</dbReference>
<name>A0AA41SAW8_PAPNU</name>
<dbReference type="Gene3D" id="3.60.20.10">
    <property type="entry name" value="Glutamine Phosphoribosylpyrophosphate, subunit 1, domain 1"/>
    <property type="match status" value="1"/>
</dbReference>
<dbReference type="InterPro" id="IPR029055">
    <property type="entry name" value="Ntn_hydrolases_N"/>
</dbReference>
<dbReference type="GO" id="GO:0051603">
    <property type="term" value="P:proteolysis involved in protein catabolic process"/>
    <property type="evidence" value="ECO:0007669"/>
    <property type="project" value="InterPro"/>
</dbReference>
<evidence type="ECO:0000313" key="2">
    <source>
        <dbReference type="Proteomes" id="UP001177140"/>
    </source>
</evidence>
<dbReference type="InterPro" id="IPR001353">
    <property type="entry name" value="Proteasome_sua/b"/>
</dbReference>
<dbReference type="Proteomes" id="UP001177140">
    <property type="component" value="Unassembled WGS sequence"/>
</dbReference>
<gene>
    <name evidence="1" type="ORF">MKW94_026036</name>
</gene>
<dbReference type="AlphaFoldDB" id="A0AA41SAW8"/>
<dbReference type="GO" id="GO:0005839">
    <property type="term" value="C:proteasome core complex"/>
    <property type="evidence" value="ECO:0007669"/>
    <property type="project" value="InterPro"/>
</dbReference>
<evidence type="ECO:0000313" key="1">
    <source>
        <dbReference type="EMBL" id="MCL7029728.1"/>
    </source>
</evidence>
<dbReference type="EMBL" id="JAJJMA010093469">
    <property type="protein sequence ID" value="MCL7029728.1"/>
    <property type="molecule type" value="Genomic_DNA"/>
</dbReference>
<comment type="caution">
    <text evidence="1">The sequence shown here is derived from an EMBL/GenBank/DDBJ whole genome shotgun (WGS) entry which is preliminary data.</text>
</comment>
<organism evidence="1 2">
    <name type="scientific">Papaver nudicaule</name>
    <name type="common">Iceland poppy</name>
    <dbReference type="NCBI Taxonomy" id="74823"/>
    <lineage>
        <taxon>Eukaryota</taxon>
        <taxon>Viridiplantae</taxon>
        <taxon>Streptophyta</taxon>
        <taxon>Embryophyta</taxon>
        <taxon>Tracheophyta</taxon>
        <taxon>Spermatophyta</taxon>
        <taxon>Magnoliopsida</taxon>
        <taxon>Ranunculales</taxon>
        <taxon>Papaveraceae</taxon>
        <taxon>Papaveroideae</taxon>
        <taxon>Papaver</taxon>
    </lineage>
</organism>
<keyword evidence="2" id="KW-1185">Reference proteome</keyword>
<sequence>MGNLVHPKGPQQVEAEVAMESLRNRILDELRDPANISRAQYLVNCCRLILGTWEMESKGVFTPKLLKLGKDRVIKDVEYCALGNYEEHAEKVLREGYHENMSIKDGKDLLVRAIKAACFKDFRRILGGSIEVCVLMPRDYTVLPLSRRQQALDRAITFIHAGIIPEEEREQRQAI</sequence>
<proteinExistence type="predicted"/>